<comment type="caution">
    <text evidence="3">The sequence shown here is derived from an EMBL/GenBank/DDBJ whole genome shotgun (WGS) entry which is preliminary data.</text>
</comment>
<gene>
    <name evidence="3" type="ORF">NC998_02455</name>
</gene>
<dbReference type="InterPro" id="IPR011006">
    <property type="entry name" value="CheY-like_superfamily"/>
</dbReference>
<name>A0ABV0J2F5_9CYAN</name>
<comment type="caution">
    <text evidence="1">Lacks conserved residue(s) required for the propagation of feature annotation.</text>
</comment>
<evidence type="ECO:0000313" key="3">
    <source>
        <dbReference type="EMBL" id="MEP0815953.1"/>
    </source>
</evidence>
<dbReference type="RefSeq" id="WP_190431567.1">
    <property type="nucleotide sequence ID" value="NZ_JAMPKM010000001.1"/>
</dbReference>
<accession>A0ABV0J2F5</accession>
<evidence type="ECO:0000259" key="2">
    <source>
        <dbReference type="PROSITE" id="PS50110"/>
    </source>
</evidence>
<evidence type="ECO:0000256" key="1">
    <source>
        <dbReference type="PROSITE-ProRule" id="PRU00169"/>
    </source>
</evidence>
<sequence length="131" mass="14378">MQSISSYVLVLSQQSDDLDVLKSLLDRLCCAVSVASSEAQAVAQANREPPYLVILSGDRHRWSRGLVHHLRSMTRTCNTTIVALTDCHAPSWLPQEENPGFDGFLVKPISGDILSSLVQSAKVRRSCLVKS</sequence>
<evidence type="ECO:0000313" key="4">
    <source>
        <dbReference type="Proteomes" id="UP001464891"/>
    </source>
</evidence>
<dbReference type="PROSITE" id="PS50110">
    <property type="entry name" value="RESPONSE_REGULATORY"/>
    <property type="match status" value="1"/>
</dbReference>
<proteinExistence type="predicted"/>
<organism evidence="3 4">
    <name type="scientific">Trichocoleus desertorum GB2-A4</name>
    <dbReference type="NCBI Taxonomy" id="2933944"/>
    <lineage>
        <taxon>Bacteria</taxon>
        <taxon>Bacillati</taxon>
        <taxon>Cyanobacteriota</taxon>
        <taxon>Cyanophyceae</taxon>
        <taxon>Leptolyngbyales</taxon>
        <taxon>Trichocoleusaceae</taxon>
        <taxon>Trichocoleus</taxon>
    </lineage>
</organism>
<protein>
    <recommendedName>
        <fullName evidence="2">Response regulatory domain-containing protein</fullName>
    </recommendedName>
</protein>
<dbReference type="Proteomes" id="UP001464891">
    <property type="component" value="Unassembled WGS sequence"/>
</dbReference>
<feature type="domain" description="Response regulatory" evidence="2">
    <location>
        <begin position="7"/>
        <end position="122"/>
    </location>
</feature>
<reference evidence="3 4" key="1">
    <citation type="submission" date="2022-04" db="EMBL/GenBank/DDBJ databases">
        <title>Positive selection, recombination, and allopatry shape intraspecific diversity of widespread and dominant cyanobacteria.</title>
        <authorList>
            <person name="Wei J."/>
            <person name="Shu W."/>
            <person name="Hu C."/>
        </authorList>
    </citation>
    <scope>NUCLEOTIDE SEQUENCE [LARGE SCALE GENOMIC DNA]</scope>
    <source>
        <strain evidence="3 4">GB2-A4</strain>
    </source>
</reference>
<dbReference type="Gene3D" id="3.40.50.2300">
    <property type="match status" value="1"/>
</dbReference>
<dbReference type="InterPro" id="IPR001789">
    <property type="entry name" value="Sig_transdc_resp-reg_receiver"/>
</dbReference>
<dbReference type="EMBL" id="JAMPKM010000001">
    <property type="protein sequence ID" value="MEP0815953.1"/>
    <property type="molecule type" value="Genomic_DNA"/>
</dbReference>
<dbReference type="SUPFAM" id="SSF52172">
    <property type="entry name" value="CheY-like"/>
    <property type="match status" value="1"/>
</dbReference>
<keyword evidence="4" id="KW-1185">Reference proteome</keyword>